<dbReference type="EMBL" id="SRLO01000267">
    <property type="protein sequence ID" value="TNN63720.1"/>
    <property type="molecule type" value="Genomic_DNA"/>
</dbReference>
<feature type="region of interest" description="Disordered" evidence="1">
    <location>
        <begin position="11"/>
        <end position="31"/>
    </location>
</feature>
<keyword evidence="3" id="KW-1185">Reference proteome</keyword>
<dbReference type="AlphaFoldDB" id="A0A4Z2HDV5"/>
<organism evidence="2 3">
    <name type="scientific">Liparis tanakae</name>
    <name type="common">Tanaka's snailfish</name>
    <dbReference type="NCBI Taxonomy" id="230148"/>
    <lineage>
        <taxon>Eukaryota</taxon>
        <taxon>Metazoa</taxon>
        <taxon>Chordata</taxon>
        <taxon>Craniata</taxon>
        <taxon>Vertebrata</taxon>
        <taxon>Euteleostomi</taxon>
        <taxon>Actinopterygii</taxon>
        <taxon>Neopterygii</taxon>
        <taxon>Teleostei</taxon>
        <taxon>Neoteleostei</taxon>
        <taxon>Acanthomorphata</taxon>
        <taxon>Eupercaria</taxon>
        <taxon>Perciformes</taxon>
        <taxon>Cottioidei</taxon>
        <taxon>Cottales</taxon>
        <taxon>Liparidae</taxon>
        <taxon>Liparis</taxon>
    </lineage>
</organism>
<evidence type="ECO:0000313" key="2">
    <source>
        <dbReference type="EMBL" id="TNN63720.1"/>
    </source>
</evidence>
<gene>
    <name evidence="2" type="ORF">EYF80_026037</name>
</gene>
<name>A0A4Z2HDV5_9TELE</name>
<feature type="region of interest" description="Disordered" evidence="1">
    <location>
        <begin position="50"/>
        <end position="74"/>
    </location>
</feature>
<comment type="caution">
    <text evidence="2">The sequence shown here is derived from an EMBL/GenBank/DDBJ whole genome shotgun (WGS) entry which is preliminary data.</text>
</comment>
<feature type="compositionally biased region" description="Polar residues" evidence="1">
    <location>
        <begin position="65"/>
        <end position="74"/>
    </location>
</feature>
<dbReference type="Proteomes" id="UP000314294">
    <property type="component" value="Unassembled WGS sequence"/>
</dbReference>
<proteinExistence type="predicted"/>
<protein>
    <submittedName>
        <fullName evidence="2">Uncharacterized protein</fullName>
    </submittedName>
</protein>
<reference evidence="2 3" key="1">
    <citation type="submission" date="2019-03" db="EMBL/GenBank/DDBJ databases">
        <title>First draft genome of Liparis tanakae, snailfish: a comprehensive survey of snailfish specific genes.</title>
        <authorList>
            <person name="Kim W."/>
            <person name="Song I."/>
            <person name="Jeong J.-H."/>
            <person name="Kim D."/>
            <person name="Kim S."/>
            <person name="Ryu S."/>
            <person name="Song J.Y."/>
            <person name="Lee S.K."/>
        </authorList>
    </citation>
    <scope>NUCLEOTIDE SEQUENCE [LARGE SCALE GENOMIC DNA]</scope>
    <source>
        <tissue evidence="2">Muscle</tissue>
    </source>
</reference>
<evidence type="ECO:0000256" key="1">
    <source>
        <dbReference type="SAM" id="MobiDB-lite"/>
    </source>
</evidence>
<accession>A0A4Z2HDV5</accession>
<evidence type="ECO:0000313" key="3">
    <source>
        <dbReference type="Proteomes" id="UP000314294"/>
    </source>
</evidence>
<sequence>MASMCFSECFSRSYSSQPDGPPAGAEGDAEESGAVLRVLQSSSHLPPFIRMRRLNGVRRGGPTSHRGTNDFSLH</sequence>